<sequence>MNIITLENIHKSYSEKTLLNNISLGINDGDKIGLIGINGTGKSTFLKVVAGKDEFFDGNITKGKNVRIEYLSQNPQFKSGATVLEQIFRGDTREMKLLMEYEDLLEKINSCNSEDFDELNNKLIKLQGEIDSLNLWDLESEAKSILNKLGISNYNEKIDNLSGGQKKRVALASALITPCELLILDEPTNHLDAKSIEWLEEFLNARKGALLIITHDRYFLDRVANRIIELDRGNLYSYPGNYTAFLEKKVERLETEQVQEEKREALIRNELKWVRRGAKARTTKQKARLQRFDDLVNTKSIERQEDVHMSFVGTRLGKKVVELYDVCKSFDKKELIKDFNYIFLRDDRIGIIGENGAGKTTLVNLIRGVLPLDSGTIEIGDTVKIGCFAQDNSNIDHSLRVIDYVKEGGEYIPTEDGTKITASSMCERFLFDSIMQYTPIEKLSGGERRRLHLLRVLMESPNFLILDEPTNDLDIETLKILEAFLDDFIGVVIVVSHDRYFLDRICNKIFSYEANGKIKEYNGNYSDFLIAKEIEKFEESNQNSISDKSSNGSKKQGKERIKSKDDRPKFTFKEQKEFETIDNDIANLEQNMEDVEKQLEKNATNYGKLNELIKEKEQIQQELEHKYERWEYLNEIAAAIEEYNLNKNK</sequence>
<dbReference type="PANTHER" id="PTHR42855">
    <property type="entry name" value="ABC TRANSPORTER ATP-BINDING SUBUNIT"/>
    <property type="match status" value="1"/>
</dbReference>
<feature type="domain" description="ABC transporter" evidence="5">
    <location>
        <begin position="321"/>
        <end position="534"/>
    </location>
</feature>
<dbReference type="CDD" id="cd03221">
    <property type="entry name" value="ABCF_EF-3"/>
    <property type="match status" value="2"/>
</dbReference>
<evidence type="ECO:0000313" key="6">
    <source>
        <dbReference type="EMBL" id="MBW6409523.1"/>
    </source>
</evidence>
<dbReference type="Pfam" id="PF00005">
    <property type="entry name" value="ABC_tran"/>
    <property type="match status" value="2"/>
</dbReference>
<accession>A0ABS7ALI5</accession>
<protein>
    <submittedName>
        <fullName evidence="6">ATP-binding cassette domain-containing protein</fullName>
    </submittedName>
</protein>
<dbReference type="SMART" id="SM00382">
    <property type="entry name" value="AAA"/>
    <property type="match status" value="2"/>
</dbReference>
<dbReference type="PROSITE" id="PS00211">
    <property type="entry name" value="ABC_TRANSPORTER_1"/>
    <property type="match status" value="1"/>
</dbReference>
<dbReference type="EMBL" id="JAHXPT010000003">
    <property type="protein sequence ID" value="MBW6409523.1"/>
    <property type="molecule type" value="Genomic_DNA"/>
</dbReference>
<feature type="compositionally biased region" description="Polar residues" evidence="4">
    <location>
        <begin position="541"/>
        <end position="554"/>
    </location>
</feature>
<reference evidence="6 7" key="1">
    <citation type="submission" date="2021-07" db="EMBL/GenBank/DDBJ databases">
        <title>Clostridium weizhouense sp. nov., an anaerobic bacterium isolated from activated sludge of Petroleum wastewater.</title>
        <authorList>
            <person name="Li Q."/>
        </authorList>
    </citation>
    <scope>NUCLEOTIDE SEQUENCE [LARGE SCALE GENOMIC DNA]</scope>
    <source>
        <strain evidence="6 7">YB-6</strain>
    </source>
</reference>
<dbReference type="InterPro" id="IPR017871">
    <property type="entry name" value="ABC_transporter-like_CS"/>
</dbReference>
<dbReference type="InterPro" id="IPR032524">
    <property type="entry name" value="ABC_tran_C"/>
</dbReference>
<dbReference type="InterPro" id="IPR037118">
    <property type="entry name" value="Val-tRNA_synth_C_sf"/>
</dbReference>
<keyword evidence="3" id="KW-0175">Coiled coil</keyword>
<evidence type="ECO:0000313" key="7">
    <source>
        <dbReference type="Proteomes" id="UP001519921"/>
    </source>
</evidence>
<keyword evidence="7" id="KW-1185">Reference proteome</keyword>
<evidence type="ECO:0000256" key="3">
    <source>
        <dbReference type="SAM" id="Coils"/>
    </source>
</evidence>
<proteinExistence type="predicted"/>
<dbReference type="Pfam" id="PF12848">
    <property type="entry name" value="ABC_tran_Xtn"/>
    <property type="match status" value="1"/>
</dbReference>
<evidence type="ECO:0000256" key="2">
    <source>
        <dbReference type="ARBA" id="ARBA00022840"/>
    </source>
</evidence>
<gene>
    <name evidence="6" type="ORF">KYD98_05420</name>
</gene>
<dbReference type="InterPro" id="IPR003593">
    <property type="entry name" value="AAA+_ATPase"/>
</dbReference>
<dbReference type="RefSeq" id="WP_219778579.1">
    <property type="nucleotide sequence ID" value="NZ_JAHXPT010000003.1"/>
</dbReference>
<dbReference type="InterPro" id="IPR032781">
    <property type="entry name" value="ABC_tran_Xtn"/>
</dbReference>
<dbReference type="Pfam" id="PF16326">
    <property type="entry name" value="ABC_tran_CTD"/>
    <property type="match status" value="1"/>
</dbReference>
<organism evidence="6 7">
    <name type="scientific">Clostridium weizhouense</name>
    <dbReference type="NCBI Taxonomy" id="2859781"/>
    <lineage>
        <taxon>Bacteria</taxon>
        <taxon>Bacillati</taxon>
        <taxon>Bacillota</taxon>
        <taxon>Clostridia</taxon>
        <taxon>Eubacteriales</taxon>
        <taxon>Clostridiaceae</taxon>
        <taxon>Clostridium</taxon>
    </lineage>
</organism>
<feature type="region of interest" description="Disordered" evidence="4">
    <location>
        <begin position="541"/>
        <end position="566"/>
    </location>
</feature>
<dbReference type="PANTHER" id="PTHR42855:SF1">
    <property type="entry name" value="ABC TRANSPORTER DOMAIN-CONTAINING PROTEIN"/>
    <property type="match status" value="1"/>
</dbReference>
<evidence type="ECO:0000256" key="1">
    <source>
        <dbReference type="ARBA" id="ARBA00022741"/>
    </source>
</evidence>
<dbReference type="Gene3D" id="3.40.50.300">
    <property type="entry name" value="P-loop containing nucleotide triphosphate hydrolases"/>
    <property type="match status" value="2"/>
</dbReference>
<feature type="domain" description="ABC transporter" evidence="5">
    <location>
        <begin position="4"/>
        <end position="257"/>
    </location>
</feature>
<dbReference type="GO" id="GO:0005524">
    <property type="term" value="F:ATP binding"/>
    <property type="evidence" value="ECO:0007669"/>
    <property type="project" value="UniProtKB-KW"/>
</dbReference>
<dbReference type="Proteomes" id="UP001519921">
    <property type="component" value="Unassembled WGS sequence"/>
</dbReference>
<dbReference type="InterPro" id="IPR051309">
    <property type="entry name" value="ABCF_ATPase"/>
</dbReference>
<dbReference type="InterPro" id="IPR027417">
    <property type="entry name" value="P-loop_NTPase"/>
</dbReference>
<evidence type="ECO:0000259" key="5">
    <source>
        <dbReference type="PROSITE" id="PS50893"/>
    </source>
</evidence>
<name>A0ABS7ALI5_9CLOT</name>
<evidence type="ECO:0000256" key="4">
    <source>
        <dbReference type="SAM" id="MobiDB-lite"/>
    </source>
</evidence>
<comment type="caution">
    <text evidence="6">The sequence shown here is derived from an EMBL/GenBank/DDBJ whole genome shotgun (WGS) entry which is preliminary data.</text>
</comment>
<feature type="coiled-coil region" evidence="3">
    <location>
        <begin position="243"/>
        <end position="270"/>
    </location>
</feature>
<keyword evidence="2 6" id="KW-0067">ATP-binding</keyword>
<dbReference type="Gene3D" id="1.10.287.380">
    <property type="entry name" value="Valyl-tRNA synthetase, C-terminal domain"/>
    <property type="match status" value="1"/>
</dbReference>
<feature type="compositionally biased region" description="Basic and acidic residues" evidence="4">
    <location>
        <begin position="556"/>
        <end position="566"/>
    </location>
</feature>
<keyword evidence="1" id="KW-0547">Nucleotide-binding</keyword>
<dbReference type="InterPro" id="IPR003439">
    <property type="entry name" value="ABC_transporter-like_ATP-bd"/>
</dbReference>
<feature type="coiled-coil region" evidence="3">
    <location>
        <begin position="578"/>
        <end position="629"/>
    </location>
</feature>
<dbReference type="SUPFAM" id="SSF52540">
    <property type="entry name" value="P-loop containing nucleoside triphosphate hydrolases"/>
    <property type="match status" value="2"/>
</dbReference>
<dbReference type="PROSITE" id="PS50893">
    <property type="entry name" value="ABC_TRANSPORTER_2"/>
    <property type="match status" value="2"/>
</dbReference>